<evidence type="ECO:0000256" key="1">
    <source>
        <dbReference type="SAM" id="Phobius"/>
    </source>
</evidence>
<feature type="chain" id="PRO_5019827071" description="SdpI/YhfL family protein" evidence="2">
    <location>
        <begin position="20"/>
        <end position="135"/>
    </location>
</feature>
<evidence type="ECO:0000313" key="4">
    <source>
        <dbReference type="Proteomes" id="UP000268007"/>
    </source>
</evidence>
<proteinExistence type="predicted"/>
<dbReference type="AlphaFoldDB" id="A0A495J939"/>
<keyword evidence="4" id="KW-1185">Reference proteome</keyword>
<comment type="caution">
    <text evidence="3">The sequence shown here is derived from an EMBL/GenBank/DDBJ whole genome shotgun (WGS) entry which is preliminary data.</text>
</comment>
<gene>
    <name evidence="3" type="ORF">BDD43_5167</name>
</gene>
<reference evidence="3 4" key="1">
    <citation type="submission" date="2018-10" db="EMBL/GenBank/DDBJ databases">
        <title>Genomic Encyclopedia of Archaeal and Bacterial Type Strains, Phase II (KMG-II): from individual species to whole genera.</title>
        <authorList>
            <person name="Goeker M."/>
        </authorList>
    </citation>
    <scope>NUCLEOTIDE SEQUENCE [LARGE SCALE GENOMIC DNA]</scope>
    <source>
        <strain evidence="3 4">DSM 18602</strain>
    </source>
</reference>
<feature type="transmembrane region" description="Helical" evidence="1">
    <location>
        <begin position="84"/>
        <end position="106"/>
    </location>
</feature>
<evidence type="ECO:0000313" key="3">
    <source>
        <dbReference type="EMBL" id="RKR84914.1"/>
    </source>
</evidence>
<organism evidence="3 4">
    <name type="scientific">Mucilaginibacter gracilis</name>
    <dbReference type="NCBI Taxonomy" id="423350"/>
    <lineage>
        <taxon>Bacteria</taxon>
        <taxon>Pseudomonadati</taxon>
        <taxon>Bacteroidota</taxon>
        <taxon>Sphingobacteriia</taxon>
        <taxon>Sphingobacteriales</taxon>
        <taxon>Sphingobacteriaceae</taxon>
        <taxon>Mucilaginibacter</taxon>
    </lineage>
</organism>
<dbReference type="Proteomes" id="UP000268007">
    <property type="component" value="Unassembled WGS sequence"/>
</dbReference>
<sequence>MLCRQFTIVFCLQSTIALANNDPVIGCNTNFFASVKMKTLLKQGWLRFRSAVPPTVKKIQIVLGMATASFGAATAITWPGKLLLVGTFCGYAAAVCGGIVLALQFIQQSVTVFETQTEVTVKQTTTEVKSNLKQQ</sequence>
<dbReference type="EMBL" id="RBKU01000001">
    <property type="protein sequence ID" value="RKR84914.1"/>
    <property type="molecule type" value="Genomic_DNA"/>
</dbReference>
<accession>A0A495J939</accession>
<keyword evidence="1" id="KW-0472">Membrane</keyword>
<keyword evidence="1" id="KW-1133">Transmembrane helix</keyword>
<feature type="transmembrane region" description="Helical" evidence="1">
    <location>
        <begin position="59"/>
        <end position="78"/>
    </location>
</feature>
<evidence type="ECO:0008006" key="5">
    <source>
        <dbReference type="Google" id="ProtNLM"/>
    </source>
</evidence>
<keyword evidence="2" id="KW-0732">Signal</keyword>
<evidence type="ECO:0000256" key="2">
    <source>
        <dbReference type="SAM" id="SignalP"/>
    </source>
</evidence>
<protein>
    <recommendedName>
        <fullName evidence="5">SdpI/YhfL family protein</fullName>
    </recommendedName>
</protein>
<name>A0A495J939_9SPHI</name>
<feature type="signal peptide" evidence="2">
    <location>
        <begin position="1"/>
        <end position="19"/>
    </location>
</feature>
<keyword evidence="1" id="KW-0812">Transmembrane</keyword>